<proteinExistence type="predicted"/>
<evidence type="ECO:0000313" key="1">
    <source>
        <dbReference type="EMBL" id="CAA9526174.1"/>
    </source>
</evidence>
<protein>
    <submittedName>
        <fullName evidence="1">Uncharacterized protein</fullName>
    </submittedName>
</protein>
<gene>
    <name evidence="1" type="ORF">AVDCRST_MAG96-3228</name>
</gene>
<organism evidence="1">
    <name type="scientific">uncultured Segetibacter sp</name>
    <dbReference type="NCBI Taxonomy" id="481133"/>
    <lineage>
        <taxon>Bacteria</taxon>
        <taxon>Pseudomonadati</taxon>
        <taxon>Bacteroidota</taxon>
        <taxon>Chitinophagia</taxon>
        <taxon>Chitinophagales</taxon>
        <taxon>Chitinophagaceae</taxon>
        <taxon>Segetibacter</taxon>
        <taxon>environmental samples</taxon>
    </lineage>
</organism>
<dbReference type="EMBL" id="CADCVN010001265">
    <property type="protein sequence ID" value="CAA9526174.1"/>
    <property type="molecule type" value="Genomic_DNA"/>
</dbReference>
<accession>A0A6J4TKC4</accession>
<reference evidence="1" key="1">
    <citation type="submission" date="2020-02" db="EMBL/GenBank/DDBJ databases">
        <authorList>
            <person name="Meier V. D."/>
        </authorList>
    </citation>
    <scope>NUCLEOTIDE SEQUENCE</scope>
    <source>
        <strain evidence="1">AVDCRST_MAG96</strain>
    </source>
</reference>
<sequence>MFKNCLPLAVTNVAAIKSKGGATNKLKRGGKVLVTVKNPFRENTVTTVNQTKNSSSDRFEKCVAL</sequence>
<dbReference type="AlphaFoldDB" id="A0A6J4TKC4"/>
<name>A0A6J4TKC4_9BACT</name>